<comment type="caution">
    <text evidence="4">The sequence shown here is derived from an EMBL/GenBank/DDBJ whole genome shotgun (WGS) entry which is preliminary data.</text>
</comment>
<dbReference type="Gene3D" id="2.160.10.10">
    <property type="entry name" value="Hexapeptide repeat proteins"/>
    <property type="match status" value="1"/>
</dbReference>
<evidence type="ECO:0000256" key="2">
    <source>
        <dbReference type="ARBA" id="ARBA00022679"/>
    </source>
</evidence>
<dbReference type="SUPFAM" id="SSF51161">
    <property type="entry name" value="Trimeric LpxA-like enzymes"/>
    <property type="match status" value="1"/>
</dbReference>
<dbReference type="CDD" id="cd04647">
    <property type="entry name" value="LbH_MAT_like"/>
    <property type="match status" value="1"/>
</dbReference>
<name>A0A5C8ZI32_9ACTN</name>
<dbReference type="InterPro" id="IPR011004">
    <property type="entry name" value="Trimer_LpxA-like_sf"/>
</dbReference>
<evidence type="ECO:0000313" key="5">
    <source>
        <dbReference type="Proteomes" id="UP000321234"/>
    </source>
</evidence>
<protein>
    <submittedName>
        <fullName evidence="4">Acyltransferase</fullName>
    </submittedName>
</protein>
<dbReference type="PANTHER" id="PTHR23416">
    <property type="entry name" value="SIALIC ACID SYNTHASE-RELATED"/>
    <property type="match status" value="1"/>
</dbReference>
<keyword evidence="5" id="KW-1185">Reference proteome</keyword>
<organism evidence="4 5">
    <name type="scientific">Quadrisphaera setariae</name>
    <dbReference type="NCBI Taxonomy" id="2593304"/>
    <lineage>
        <taxon>Bacteria</taxon>
        <taxon>Bacillati</taxon>
        <taxon>Actinomycetota</taxon>
        <taxon>Actinomycetes</taxon>
        <taxon>Kineosporiales</taxon>
        <taxon>Kineosporiaceae</taxon>
        <taxon>Quadrisphaera</taxon>
    </lineage>
</organism>
<dbReference type="InterPro" id="IPR018357">
    <property type="entry name" value="Hexapep_transf_CS"/>
</dbReference>
<dbReference type="Proteomes" id="UP000321234">
    <property type="component" value="Unassembled WGS sequence"/>
</dbReference>
<dbReference type="PANTHER" id="PTHR23416:SF23">
    <property type="entry name" value="ACETYLTRANSFERASE C18B11.09C-RELATED"/>
    <property type="match status" value="1"/>
</dbReference>
<evidence type="ECO:0000256" key="3">
    <source>
        <dbReference type="ARBA" id="ARBA00022737"/>
    </source>
</evidence>
<reference evidence="4 5" key="1">
    <citation type="submission" date="2019-07" db="EMBL/GenBank/DDBJ databases">
        <title>Quadrisphaera sp. strain DD2A genome sequencing and assembly.</title>
        <authorList>
            <person name="Kim I."/>
        </authorList>
    </citation>
    <scope>NUCLEOTIDE SEQUENCE [LARGE SCALE GENOMIC DNA]</scope>
    <source>
        <strain evidence="4 5">DD2A</strain>
    </source>
</reference>
<dbReference type="OrthoDB" id="2643438at2"/>
<gene>
    <name evidence="4" type="ORF">FMM08_09360</name>
</gene>
<dbReference type="PROSITE" id="PS00101">
    <property type="entry name" value="HEXAPEP_TRANSFERASES"/>
    <property type="match status" value="1"/>
</dbReference>
<comment type="similarity">
    <text evidence="1">Belongs to the transferase hexapeptide repeat family.</text>
</comment>
<dbReference type="Pfam" id="PF00132">
    <property type="entry name" value="Hexapep"/>
    <property type="match status" value="1"/>
</dbReference>
<proteinExistence type="inferred from homology"/>
<dbReference type="InterPro" id="IPR001451">
    <property type="entry name" value="Hexapep"/>
</dbReference>
<dbReference type="EMBL" id="VKAC01000005">
    <property type="protein sequence ID" value="TXR56530.1"/>
    <property type="molecule type" value="Genomic_DNA"/>
</dbReference>
<dbReference type="InterPro" id="IPR051159">
    <property type="entry name" value="Hexapeptide_acetyltransf"/>
</dbReference>
<keyword evidence="2 4" id="KW-0808">Transferase</keyword>
<accession>A0A5C8ZI32</accession>
<evidence type="ECO:0000313" key="4">
    <source>
        <dbReference type="EMBL" id="TXR56530.1"/>
    </source>
</evidence>
<dbReference type="GO" id="GO:0008374">
    <property type="term" value="F:O-acyltransferase activity"/>
    <property type="evidence" value="ECO:0007669"/>
    <property type="project" value="TreeGrafter"/>
</dbReference>
<keyword evidence="3" id="KW-0677">Repeat</keyword>
<sequence>MKTGKGAQVWRYWAHPNGTEWTAYVKKWGGLQHIGEHCSIIPGTKILDPAYVWLGDNVHFSACALIGHDGSIAMLNRAFNTSLEAVGPIIIHDNVFIGYGAVILPGVTIGANSIIAAGAVVSKDVLENSVVGGVPARKIRGTDELVKQYESDLESLPWSGLIRERGVKGYDERLEAELISQRVAHFFGKDKSSRETP</sequence>
<evidence type="ECO:0000256" key="1">
    <source>
        <dbReference type="ARBA" id="ARBA00007274"/>
    </source>
</evidence>
<keyword evidence="4" id="KW-0012">Acyltransferase</keyword>
<dbReference type="AlphaFoldDB" id="A0A5C8ZI32"/>